<feature type="region of interest" description="Disordered" evidence="2">
    <location>
        <begin position="181"/>
        <end position="330"/>
    </location>
</feature>
<feature type="compositionally biased region" description="Basic and acidic residues" evidence="2">
    <location>
        <begin position="295"/>
        <end position="308"/>
    </location>
</feature>
<accession>A0A2D3VNR9</accession>
<dbReference type="InterPro" id="IPR036864">
    <property type="entry name" value="Zn2-C6_fun-type_DNA-bd_sf"/>
</dbReference>
<feature type="compositionally biased region" description="Basic and acidic residues" evidence="2">
    <location>
        <begin position="256"/>
        <end position="266"/>
    </location>
</feature>
<gene>
    <name evidence="4" type="ORF">RCC_10319</name>
</gene>
<sequence>MYQSPTQPGQWSQNGPPSTSQPNPQGQQQQQHHQPPPPQQGATQAWSPQPPNGQNPYQPPRPNQQSIGPPPTHAPQQGPVMATLQPNHPDQYRALPSLPPPQQMYGQQYSQPPQMGYPPAQPAPRQRTAIACRYCRRRKIRCSGFDQSEDGRCTNCQRFSQECVFTPVSAQTQAFVPAHTVWRGQNPPPNTQLYGAYGQPLPPGGRDGYPPQQQQPQPGQYGPPPQGYQQQQPMYAQQPQQGGPVAPLQSPAPGDAGRKRPNDEPHTPTLAPPNPATQMPHRGSGDGQYAYPDQSAEKDNVEKHEVFRRNPTKSVGVQVDLLSSAKEPGS</sequence>
<name>A0A2D3VNR9_9PEZI</name>
<keyword evidence="1" id="KW-0539">Nucleus</keyword>
<feature type="compositionally biased region" description="Low complexity" evidence="2">
    <location>
        <begin position="227"/>
        <end position="244"/>
    </location>
</feature>
<dbReference type="SUPFAM" id="SSF57701">
    <property type="entry name" value="Zn2/Cys6 DNA-binding domain"/>
    <property type="match status" value="1"/>
</dbReference>
<organism evidence="4 5">
    <name type="scientific">Ramularia collo-cygni</name>
    <dbReference type="NCBI Taxonomy" id="112498"/>
    <lineage>
        <taxon>Eukaryota</taxon>
        <taxon>Fungi</taxon>
        <taxon>Dikarya</taxon>
        <taxon>Ascomycota</taxon>
        <taxon>Pezizomycotina</taxon>
        <taxon>Dothideomycetes</taxon>
        <taxon>Dothideomycetidae</taxon>
        <taxon>Mycosphaerellales</taxon>
        <taxon>Mycosphaerellaceae</taxon>
        <taxon>Ramularia</taxon>
    </lineage>
</organism>
<dbReference type="InterPro" id="IPR001138">
    <property type="entry name" value="Zn2Cys6_DnaBD"/>
</dbReference>
<evidence type="ECO:0000256" key="1">
    <source>
        <dbReference type="ARBA" id="ARBA00023242"/>
    </source>
</evidence>
<dbReference type="EMBL" id="FJUY01000022">
    <property type="protein sequence ID" value="CZT24594.1"/>
    <property type="molecule type" value="Genomic_DNA"/>
</dbReference>
<dbReference type="RefSeq" id="XP_023631318.1">
    <property type="nucleotide sequence ID" value="XM_023775550.1"/>
</dbReference>
<feature type="compositionally biased region" description="Low complexity" evidence="2">
    <location>
        <begin position="13"/>
        <end position="33"/>
    </location>
</feature>
<evidence type="ECO:0000313" key="4">
    <source>
        <dbReference type="EMBL" id="CZT24594.1"/>
    </source>
</evidence>
<proteinExistence type="predicted"/>
<evidence type="ECO:0000256" key="2">
    <source>
        <dbReference type="SAM" id="MobiDB-lite"/>
    </source>
</evidence>
<feature type="compositionally biased region" description="Low complexity" evidence="2">
    <location>
        <begin position="208"/>
        <end position="220"/>
    </location>
</feature>
<dbReference type="PROSITE" id="PS00463">
    <property type="entry name" value="ZN2_CY6_FUNGAL_1"/>
    <property type="match status" value="1"/>
</dbReference>
<dbReference type="PROSITE" id="PS50048">
    <property type="entry name" value="ZN2_CY6_FUNGAL_2"/>
    <property type="match status" value="1"/>
</dbReference>
<dbReference type="Pfam" id="PF00172">
    <property type="entry name" value="Zn_clus"/>
    <property type="match status" value="1"/>
</dbReference>
<dbReference type="Proteomes" id="UP000225277">
    <property type="component" value="Unassembled WGS sequence"/>
</dbReference>
<dbReference type="SMART" id="SM00066">
    <property type="entry name" value="GAL4"/>
    <property type="match status" value="1"/>
</dbReference>
<dbReference type="GO" id="GO:0008270">
    <property type="term" value="F:zinc ion binding"/>
    <property type="evidence" value="ECO:0007669"/>
    <property type="project" value="InterPro"/>
</dbReference>
<feature type="compositionally biased region" description="Pro residues" evidence="2">
    <location>
        <begin position="48"/>
        <end position="73"/>
    </location>
</feature>
<dbReference type="OrthoDB" id="5401558at2759"/>
<reference evidence="4 5" key="1">
    <citation type="submission" date="2016-03" db="EMBL/GenBank/DDBJ databases">
        <authorList>
            <person name="Ploux O."/>
        </authorList>
    </citation>
    <scope>NUCLEOTIDE SEQUENCE [LARGE SCALE GENOMIC DNA]</scope>
    <source>
        <strain evidence="4 5">URUG2</strain>
    </source>
</reference>
<dbReference type="CDD" id="cd00067">
    <property type="entry name" value="GAL4"/>
    <property type="match status" value="1"/>
</dbReference>
<dbReference type="GO" id="GO:0000981">
    <property type="term" value="F:DNA-binding transcription factor activity, RNA polymerase II-specific"/>
    <property type="evidence" value="ECO:0007669"/>
    <property type="project" value="InterPro"/>
</dbReference>
<feature type="compositionally biased region" description="Polar residues" evidence="2">
    <location>
        <begin position="1"/>
        <end position="12"/>
    </location>
</feature>
<feature type="compositionally biased region" description="Polar residues" evidence="2">
    <location>
        <begin position="104"/>
        <end position="113"/>
    </location>
</feature>
<dbReference type="STRING" id="112498.A0A2D3VNR9"/>
<protein>
    <recommendedName>
        <fullName evidence="3">Zn(2)-C6 fungal-type domain-containing protein</fullName>
    </recommendedName>
</protein>
<dbReference type="AlphaFoldDB" id="A0A2D3VNR9"/>
<dbReference type="GeneID" id="35605366"/>
<dbReference type="Gene3D" id="4.10.240.10">
    <property type="entry name" value="Zn(2)-C6 fungal-type DNA-binding domain"/>
    <property type="match status" value="1"/>
</dbReference>
<evidence type="ECO:0000313" key="5">
    <source>
        <dbReference type="Proteomes" id="UP000225277"/>
    </source>
</evidence>
<keyword evidence="5" id="KW-1185">Reference proteome</keyword>
<evidence type="ECO:0000259" key="3">
    <source>
        <dbReference type="PROSITE" id="PS50048"/>
    </source>
</evidence>
<feature type="region of interest" description="Disordered" evidence="2">
    <location>
        <begin position="1"/>
        <end position="124"/>
    </location>
</feature>
<feature type="domain" description="Zn(2)-C6 fungal-type" evidence="3">
    <location>
        <begin position="131"/>
        <end position="165"/>
    </location>
</feature>